<dbReference type="PATRIC" id="fig|1231190.3.peg.3033"/>
<evidence type="ECO:0000313" key="5">
    <source>
        <dbReference type="EMBL" id="EKF41857.1"/>
    </source>
</evidence>
<dbReference type="Pfam" id="PF03480">
    <property type="entry name" value="DctP"/>
    <property type="match status" value="1"/>
</dbReference>
<comment type="similarity">
    <text evidence="1">Belongs to the bacterial solute-binding protein 7 family.</text>
</comment>
<gene>
    <name evidence="5" type="ORF">NA8A_14609</name>
</gene>
<dbReference type="GO" id="GO:0030288">
    <property type="term" value="C:outer membrane-bounded periplasmic space"/>
    <property type="evidence" value="ECO:0007669"/>
    <property type="project" value="InterPro"/>
</dbReference>
<proteinExistence type="inferred from homology"/>
<organism evidence="5 6">
    <name type="scientific">Nitratireductor indicus C115</name>
    <dbReference type="NCBI Taxonomy" id="1231190"/>
    <lineage>
        <taxon>Bacteria</taxon>
        <taxon>Pseudomonadati</taxon>
        <taxon>Pseudomonadota</taxon>
        <taxon>Alphaproteobacteria</taxon>
        <taxon>Hyphomicrobiales</taxon>
        <taxon>Phyllobacteriaceae</taxon>
        <taxon>Nitratireductor</taxon>
    </lineage>
</organism>
<dbReference type="OrthoDB" id="9803763at2"/>
<reference evidence="5 6" key="1">
    <citation type="journal article" date="2012" name="J. Bacteriol.">
        <title>Genome Sequence of Nitratireductor indicus Type Strain C115.</title>
        <authorList>
            <person name="Lai Q."/>
            <person name="Li G."/>
            <person name="Yu Z."/>
            <person name="Shao Z."/>
        </authorList>
    </citation>
    <scope>NUCLEOTIDE SEQUENCE [LARGE SCALE GENOMIC DNA]</scope>
    <source>
        <strain evidence="5 6">C115</strain>
    </source>
</reference>
<dbReference type="eggNOG" id="COG1638">
    <property type="taxonomic scope" value="Bacteria"/>
</dbReference>
<keyword evidence="6" id="KW-1185">Reference proteome</keyword>
<feature type="signal peptide" evidence="4">
    <location>
        <begin position="1"/>
        <end position="31"/>
    </location>
</feature>
<dbReference type="InterPro" id="IPR038404">
    <property type="entry name" value="TRAP_DctP_sf"/>
</dbReference>
<dbReference type="GO" id="GO:0055085">
    <property type="term" value="P:transmembrane transport"/>
    <property type="evidence" value="ECO:0007669"/>
    <property type="project" value="InterPro"/>
</dbReference>
<sequence>MKLGTSTIIRSVSAAVLAGFLGLSTQSPASAETTIRLGHVLADTHSWHEAATGFAKDVAEKTEGRVKIEVFPSGQLGTEKEVIEGMQIGTIQAGLIGSGSFQFVEPKFGIIEMPYAWTSREQAFAALDGDLGTALSDLLRPKGIEVLGWWENGFRNITNNVRPIEKPADLEGLKIRVTPDKVRLATFELLGAQPAPLSFGELYSALQQGVFDAQENPLSIIDSASFFEVQKYVSMTGHIWGAACLTVSSVTWAQISPEDQAVVKEAAVKWGNAQRQMIADSETALMEKLKSKGMQFNDVDKAAFIEALQPIWESQKDVFGPELLAVMDRYRK</sequence>
<accession>K2PL40</accession>
<dbReference type="Gene3D" id="3.40.190.170">
    <property type="entry name" value="Bacterial extracellular solute-binding protein, family 7"/>
    <property type="match status" value="1"/>
</dbReference>
<feature type="chain" id="PRO_5003863113" evidence="4">
    <location>
        <begin position="32"/>
        <end position="332"/>
    </location>
</feature>
<dbReference type="PANTHER" id="PTHR33376:SF7">
    <property type="entry name" value="C4-DICARBOXYLATE-BINDING PROTEIN DCTB"/>
    <property type="match status" value="1"/>
</dbReference>
<dbReference type="NCBIfam" id="TIGR00787">
    <property type="entry name" value="dctP"/>
    <property type="match status" value="1"/>
</dbReference>
<evidence type="ECO:0000313" key="6">
    <source>
        <dbReference type="Proteomes" id="UP000007374"/>
    </source>
</evidence>
<dbReference type="NCBIfam" id="NF037995">
    <property type="entry name" value="TRAP_S1"/>
    <property type="match status" value="1"/>
</dbReference>
<name>K2PL40_9HYPH</name>
<dbReference type="PIRSF" id="PIRSF006470">
    <property type="entry name" value="DctB"/>
    <property type="match status" value="1"/>
</dbReference>
<dbReference type="Proteomes" id="UP000007374">
    <property type="component" value="Unassembled WGS sequence"/>
</dbReference>
<dbReference type="InterPro" id="IPR004682">
    <property type="entry name" value="TRAP_DctP"/>
</dbReference>
<dbReference type="CDD" id="cd13676">
    <property type="entry name" value="PBP2_TRAP_DctP2_like"/>
    <property type="match status" value="1"/>
</dbReference>
<comment type="caution">
    <text evidence="5">The sequence shown here is derived from an EMBL/GenBank/DDBJ whole genome shotgun (WGS) entry which is preliminary data.</text>
</comment>
<evidence type="ECO:0000256" key="4">
    <source>
        <dbReference type="SAM" id="SignalP"/>
    </source>
</evidence>
<dbReference type="InterPro" id="IPR018389">
    <property type="entry name" value="DctP_fam"/>
</dbReference>
<dbReference type="EMBL" id="AMSI01000009">
    <property type="protein sequence ID" value="EKF41857.1"/>
    <property type="molecule type" value="Genomic_DNA"/>
</dbReference>
<protein>
    <submittedName>
        <fullName evidence="5">TRAP dicarboxylate transporter subunit DctP</fullName>
    </submittedName>
</protein>
<keyword evidence="2" id="KW-0813">Transport</keyword>
<evidence type="ECO:0000256" key="3">
    <source>
        <dbReference type="ARBA" id="ARBA00022729"/>
    </source>
</evidence>
<evidence type="ECO:0000256" key="2">
    <source>
        <dbReference type="ARBA" id="ARBA00022448"/>
    </source>
</evidence>
<dbReference type="AlphaFoldDB" id="K2PL40"/>
<dbReference type="RefSeq" id="WP_009451099.1">
    <property type="nucleotide sequence ID" value="NZ_AMSI01000009.1"/>
</dbReference>
<dbReference type="STRING" id="721133.SAMN05216176_10923"/>
<dbReference type="PANTHER" id="PTHR33376">
    <property type="match status" value="1"/>
</dbReference>
<keyword evidence="3 4" id="KW-0732">Signal</keyword>
<evidence type="ECO:0000256" key="1">
    <source>
        <dbReference type="ARBA" id="ARBA00009023"/>
    </source>
</evidence>